<feature type="domain" description="N-acetyltransferase" evidence="1">
    <location>
        <begin position="22"/>
        <end position="177"/>
    </location>
</feature>
<name>A0ABY3QM57_9BRAD</name>
<sequence>MSLLFPGAVVEPVELAEAKGMVCIRTASVSDVENLSVYFTGLSTTSRNKRFMGARTDFALVAAECVAKTGRPGHFTLLAEVRQDGQHAIIGEANYAYDAAARHGEFAISVADAFQRLGLGLQMMTAMETRATDLGHEMIAAETARTNTEMRGLAKKAGFRDTGLGDWQSVHLAKRLSR</sequence>
<evidence type="ECO:0000259" key="1">
    <source>
        <dbReference type="PROSITE" id="PS51186"/>
    </source>
</evidence>
<dbReference type="RefSeq" id="WP_063980081.1">
    <property type="nucleotide sequence ID" value="NZ_CP088100.1"/>
</dbReference>
<evidence type="ECO:0000313" key="2">
    <source>
        <dbReference type="EMBL" id="UFW87003.1"/>
    </source>
</evidence>
<accession>A0ABY3QM57</accession>
<protein>
    <submittedName>
        <fullName evidence="2">GNAT family N-acetyltransferase</fullName>
    </submittedName>
</protein>
<proteinExistence type="predicted"/>
<dbReference type="Proteomes" id="UP001430990">
    <property type="component" value="Chromosome"/>
</dbReference>
<dbReference type="EMBL" id="CP088100">
    <property type="protein sequence ID" value="UFW87003.1"/>
    <property type="molecule type" value="Genomic_DNA"/>
</dbReference>
<evidence type="ECO:0000313" key="3">
    <source>
        <dbReference type="Proteomes" id="UP001430990"/>
    </source>
</evidence>
<dbReference type="SUPFAM" id="SSF55729">
    <property type="entry name" value="Acyl-CoA N-acyltransferases (Nat)"/>
    <property type="match status" value="1"/>
</dbReference>
<dbReference type="InterPro" id="IPR016181">
    <property type="entry name" value="Acyl_CoA_acyltransferase"/>
</dbReference>
<gene>
    <name evidence="2" type="ORF">BjapCC829_45320</name>
</gene>
<keyword evidence="3" id="KW-1185">Reference proteome</keyword>
<reference evidence="2" key="1">
    <citation type="submission" date="2021-11" db="EMBL/GenBank/DDBJ databases">
        <title>Australian commercial rhizobial inoculants.</title>
        <authorList>
            <person name="Kohlmeier M.G."/>
            <person name="O'Hara G.W."/>
            <person name="Colombi E."/>
            <person name="Ramsay J.P."/>
            <person name="Terpolilli J."/>
        </authorList>
    </citation>
    <scope>NUCLEOTIDE SEQUENCE</scope>
    <source>
        <strain evidence="2">CC829</strain>
    </source>
</reference>
<dbReference type="Gene3D" id="3.40.630.30">
    <property type="match status" value="1"/>
</dbReference>
<dbReference type="InterPro" id="IPR000182">
    <property type="entry name" value="GNAT_dom"/>
</dbReference>
<organism evidence="2 3">
    <name type="scientific">Bradyrhizobium barranii</name>
    <dbReference type="NCBI Taxonomy" id="2992140"/>
    <lineage>
        <taxon>Bacteria</taxon>
        <taxon>Pseudomonadati</taxon>
        <taxon>Pseudomonadota</taxon>
        <taxon>Alphaproteobacteria</taxon>
        <taxon>Hyphomicrobiales</taxon>
        <taxon>Nitrobacteraceae</taxon>
        <taxon>Bradyrhizobium</taxon>
    </lineage>
</organism>
<dbReference type="PROSITE" id="PS51186">
    <property type="entry name" value="GNAT"/>
    <property type="match status" value="1"/>
</dbReference>
<dbReference type="Pfam" id="PF00583">
    <property type="entry name" value="Acetyltransf_1"/>
    <property type="match status" value="1"/>
</dbReference>